<dbReference type="AlphaFoldDB" id="A0A7S2MWW2"/>
<dbReference type="EMBL" id="HBGQ01079998">
    <property type="protein sequence ID" value="CAD9506680.1"/>
    <property type="molecule type" value="Transcribed_RNA"/>
</dbReference>
<keyword evidence="1" id="KW-0732">Signal</keyword>
<feature type="signal peptide" evidence="1">
    <location>
        <begin position="1"/>
        <end position="22"/>
    </location>
</feature>
<name>A0A7S2MWW2_9DINO</name>
<feature type="chain" id="PRO_5030978730" evidence="1">
    <location>
        <begin position="23"/>
        <end position="110"/>
    </location>
</feature>
<evidence type="ECO:0000313" key="2">
    <source>
        <dbReference type="EMBL" id="CAD9506680.1"/>
    </source>
</evidence>
<organism evidence="2">
    <name type="scientific">Alexandrium andersonii</name>
    <dbReference type="NCBI Taxonomy" id="327968"/>
    <lineage>
        <taxon>Eukaryota</taxon>
        <taxon>Sar</taxon>
        <taxon>Alveolata</taxon>
        <taxon>Dinophyceae</taxon>
        <taxon>Gonyaulacales</taxon>
        <taxon>Pyrocystaceae</taxon>
        <taxon>Alexandrium</taxon>
    </lineage>
</organism>
<protein>
    <submittedName>
        <fullName evidence="2">Uncharacterized protein</fullName>
    </submittedName>
</protein>
<accession>A0A7S2MWW2</accession>
<gene>
    <name evidence="2" type="ORF">AAND1436_LOCUS38266</name>
</gene>
<evidence type="ECO:0000256" key="1">
    <source>
        <dbReference type="SAM" id="SignalP"/>
    </source>
</evidence>
<proteinExistence type="predicted"/>
<reference evidence="2" key="1">
    <citation type="submission" date="2021-01" db="EMBL/GenBank/DDBJ databases">
        <authorList>
            <person name="Corre E."/>
            <person name="Pelletier E."/>
            <person name="Niang G."/>
            <person name="Scheremetjew M."/>
            <person name="Finn R."/>
            <person name="Kale V."/>
            <person name="Holt S."/>
            <person name="Cochrane G."/>
            <person name="Meng A."/>
            <person name="Brown T."/>
            <person name="Cohen L."/>
        </authorList>
    </citation>
    <scope>NUCLEOTIDE SEQUENCE</scope>
    <source>
        <strain evidence="2">CCMP2222</strain>
    </source>
</reference>
<sequence length="110" mass="11071">MPRTLAALTLLLLASATQLAAARHASAGARGPLSSSEKQAVGEALSKALGVVSDKAEPRSKYTICADLFPTGEPANPDDATWQSCKGLLGGVAARGAGGSSAAQHSLRGW</sequence>